<proteinExistence type="predicted"/>
<dbReference type="GO" id="GO:0016746">
    <property type="term" value="F:acyltransferase activity"/>
    <property type="evidence" value="ECO:0007669"/>
    <property type="project" value="InterPro"/>
</dbReference>
<feature type="transmembrane region" description="Helical" evidence="3">
    <location>
        <begin position="186"/>
        <end position="207"/>
    </location>
</feature>
<dbReference type="GO" id="GO:0006506">
    <property type="term" value="P:GPI anchor biosynthetic process"/>
    <property type="evidence" value="ECO:0007669"/>
    <property type="project" value="InterPro"/>
</dbReference>
<feature type="transmembrane region" description="Helical" evidence="3">
    <location>
        <begin position="234"/>
        <end position="255"/>
    </location>
</feature>
<dbReference type="GO" id="GO:0016020">
    <property type="term" value="C:membrane"/>
    <property type="evidence" value="ECO:0007669"/>
    <property type="project" value="InterPro"/>
</dbReference>
<gene>
    <name evidence="5" type="ORF">BE221DRAFT_71576</name>
</gene>
<dbReference type="GO" id="GO:0030145">
    <property type="term" value="F:manganese ion binding"/>
    <property type="evidence" value="ECO:0007669"/>
    <property type="project" value="InterPro"/>
</dbReference>
<evidence type="ECO:0000256" key="3">
    <source>
        <dbReference type="SAM" id="Phobius"/>
    </source>
</evidence>
<dbReference type="InterPro" id="IPR004843">
    <property type="entry name" value="Calcineurin-like_PHP"/>
</dbReference>
<dbReference type="Pfam" id="PF06423">
    <property type="entry name" value="GWT1"/>
    <property type="match status" value="1"/>
</dbReference>
<reference evidence="5" key="1">
    <citation type="submission" date="2017-04" db="EMBL/GenBank/DDBJ databases">
        <title>Population genomics of picophytoplankton unveils novel chromosome hypervariability.</title>
        <authorList>
            <consortium name="DOE Joint Genome Institute"/>
            <person name="Blanc-Mathieu R."/>
            <person name="Krasovec M."/>
            <person name="Hebrard M."/>
            <person name="Yau S."/>
            <person name="Desgranges E."/>
            <person name="Martin J."/>
            <person name="Schackwitz W."/>
            <person name="Kuo A."/>
            <person name="Salin G."/>
            <person name="Donnadieu C."/>
            <person name="Desdevises Y."/>
            <person name="Sanchez-Ferandin S."/>
            <person name="Moreau H."/>
            <person name="Rivals E."/>
            <person name="Grigoriev I.V."/>
            <person name="Grimsley N."/>
            <person name="Eyre-Walker A."/>
            <person name="Piganeau G."/>
        </authorList>
    </citation>
    <scope>NUCLEOTIDE SEQUENCE [LARGE SCALE GENOMIC DNA]</scope>
    <source>
        <strain evidence="5">RCC 1115</strain>
    </source>
</reference>
<dbReference type="Gene3D" id="3.60.21.10">
    <property type="match status" value="1"/>
</dbReference>
<organism evidence="5">
    <name type="scientific">Ostreococcus tauri</name>
    <name type="common">Marine green alga</name>
    <dbReference type="NCBI Taxonomy" id="70448"/>
    <lineage>
        <taxon>Eukaryota</taxon>
        <taxon>Viridiplantae</taxon>
        <taxon>Chlorophyta</taxon>
        <taxon>Mamiellophyceae</taxon>
        <taxon>Mamiellales</taxon>
        <taxon>Bathycoccaceae</taxon>
        <taxon>Ostreococcus</taxon>
    </lineage>
</organism>
<feature type="transmembrane region" description="Helical" evidence="3">
    <location>
        <begin position="76"/>
        <end position="94"/>
    </location>
</feature>
<dbReference type="GO" id="GO:0000014">
    <property type="term" value="F:single-stranded DNA endodeoxyribonuclease activity"/>
    <property type="evidence" value="ECO:0007669"/>
    <property type="project" value="TreeGrafter"/>
</dbReference>
<feature type="transmembrane region" description="Helical" evidence="3">
    <location>
        <begin position="20"/>
        <end position="41"/>
    </location>
</feature>
<feature type="compositionally biased region" description="Acidic residues" evidence="2">
    <location>
        <begin position="1134"/>
        <end position="1154"/>
    </location>
</feature>
<dbReference type="EMBL" id="KZ155778">
    <property type="protein sequence ID" value="OUS47630.1"/>
    <property type="molecule type" value="Genomic_DNA"/>
</dbReference>
<dbReference type="InterPro" id="IPR007281">
    <property type="entry name" value="Mre11_DNA-bd"/>
</dbReference>
<keyword evidence="3" id="KW-1133">Transmembrane helix</keyword>
<feature type="transmembrane region" description="Helical" evidence="3">
    <location>
        <begin position="314"/>
        <end position="336"/>
    </location>
</feature>
<feature type="domain" description="Mre11 DNA-binding" evidence="4">
    <location>
        <begin position="784"/>
        <end position="962"/>
    </location>
</feature>
<feature type="compositionally biased region" description="Low complexity" evidence="2">
    <location>
        <begin position="1212"/>
        <end position="1221"/>
    </location>
</feature>
<dbReference type="GO" id="GO:0007095">
    <property type="term" value="P:mitotic G2 DNA damage checkpoint signaling"/>
    <property type="evidence" value="ECO:0007669"/>
    <property type="project" value="TreeGrafter"/>
</dbReference>
<dbReference type="PANTHER" id="PTHR10139">
    <property type="entry name" value="DOUBLE-STRAND BREAK REPAIR PROTEIN MRE11"/>
    <property type="match status" value="1"/>
</dbReference>
<dbReference type="InterPro" id="IPR041796">
    <property type="entry name" value="Mre11_N"/>
</dbReference>
<dbReference type="PANTHER" id="PTHR10139:SF1">
    <property type="entry name" value="DOUBLE-STRAND BREAK REPAIR PROTEIN MRE11"/>
    <property type="match status" value="1"/>
</dbReference>
<dbReference type="GO" id="GO:0006303">
    <property type="term" value="P:double-strand break repair via nonhomologous end joining"/>
    <property type="evidence" value="ECO:0007669"/>
    <property type="project" value="TreeGrafter"/>
</dbReference>
<dbReference type="GO" id="GO:0030870">
    <property type="term" value="C:Mre11 complex"/>
    <property type="evidence" value="ECO:0007669"/>
    <property type="project" value="TreeGrafter"/>
</dbReference>
<dbReference type="Gene3D" id="3.30.110.110">
    <property type="entry name" value="Mre11, capping domain"/>
    <property type="match status" value="1"/>
</dbReference>
<keyword evidence="3" id="KW-0472">Membrane</keyword>
<feature type="transmembrane region" description="Helical" evidence="3">
    <location>
        <begin position="147"/>
        <end position="166"/>
    </location>
</feature>
<dbReference type="Pfam" id="PF04152">
    <property type="entry name" value="Mre11_DNA_bind"/>
    <property type="match status" value="1"/>
</dbReference>
<feature type="region of interest" description="Disordered" evidence="2">
    <location>
        <begin position="1129"/>
        <end position="1229"/>
    </location>
</feature>
<name>A0A1Y5IDF4_OSTTA</name>
<dbReference type="SMART" id="SM01347">
    <property type="entry name" value="Mre11_DNA_bind"/>
    <property type="match status" value="1"/>
</dbReference>
<dbReference type="GO" id="GO:0035861">
    <property type="term" value="C:site of double-strand break"/>
    <property type="evidence" value="ECO:0007669"/>
    <property type="project" value="TreeGrafter"/>
</dbReference>
<feature type="compositionally biased region" description="Basic residues" evidence="2">
    <location>
        <begin position="1174"/>
        <end position="1185"/>
    </location>
</feature>
<accession>A0A1Y5IDF4</accession>
<evidence type="ECO:0000256" key="1">
    <source>
        <dbReference type="ARBA" id="ARBA00022801"/>
    </source>
</evidence>
<dbReference type="CDD" id="cd00840">
    <property type="entry name" value="MPP_Mre11_N"/>
    <property type="match status" value="1"/>
</dbReference>
<dbReference type="GO" id="GO:0000724">
    <property type="term" value="P:double-strand break repair via homologous recombination"/>
    <property type="evidence" value="ECO:0007669"/>
    <property type="project" value="TreeGrafter"/>
</dbReference>
<dbReference type="AlphaFoldDB" id="A0A1Y5IDF4"/>
<dbReference type="InterPro" id="IPR009447">
    <property type="entry name" value="PIGW/GWT1"/>
</dbReference>
<feature type="transmembrane region" description="Helical" evidence="3">
    <location>
        <begin position="348"/>
        <end position="371"/>
    </location>
</feature>
<evidence type="ECO:0000259" key="4">
    <source>
        <dbReference type="SMART" id="SM01347"/>
    </source>
</evidence>
<dbReference type="InterPro" id="IPR038487">
    <property type="entry name" value="Mre11_capping_dom"/>
</dbReference>
<feature type="transmembrane region" description="Helical" evidence="3">
    <location>
        <begin position="115"/>
        <end position="135"/>
    </location>
</feature>
<dbReference type="GO" id="GO:0097552">
    <property type="term" value="P:mitochondrial double-strand break repair via homologous recombination"/>
    <property type="evidence" value="ECO:0007669"/>
    <property type="project" value="TreeGrafter"/>
</dbReference>
<keyword evidence="3" id="KW-0812">Transmembrane</keyword>
<evidence type="ECO:0000313" key="5">
    <source>
        <dbReference type="EMBL" id="OUS47630.1"/>
    </source>
</evidence>
<dbReference type="eggNOG" id="KOG2310">
    <property type="taxonomic scope" value="Eukaryota"/>
</dbReference>
<protein>
    <submittedName>
        <fullName evidence="5">Mre11 protein</fullName>
    </submittedName>
</protein>
<evidence type="ECO:0000256" key="2">
    <source>
        <dbReference type="SAM" id="MobiDB-lite"/>
    </source>
</evidence>
<dbReference type="GO" id="GO:0000723">
    <property type="term" value="P:telomere maintenance"/>
    <property type="evidence" value="ECO:0007669"/>
    <property type="project" value="TreeGrafter"/>
</dbReference>
<dbReference type="SUPFAM" id="SSF56300">
    <property type="entry name" value="Metallo-dependent phosphatases"/>
    <property type="match status" value="1"/>
</dbReference>
<dbReference type="GO" id="GO:0042138">
    <property type="term" value="P:meiotic DNA double-strand break formation"/>
    <property type="evidence" value="ECO:0007669"/>
    <property type="project" value="TreeGrafter"/>
</dbReference>
<dbReference type="Pfam" id="PF00149">
    <property type="entry name" value="Metallophos"/>
    <property type="match status" value="1"/>
</dbReference>
<sequence>MRSRDVKAKVAFVSDNAGTSFSEVNAIVFVVVTFAFVSLTLQHARRGSKRHERMTEVFETITLAAASLASMFAPRLAFTASCVAAGSCALYWMAPKREDQARAAARTFSFEDGVAMYRFTLAMLTVIAILAVDFAPFPRRLGKTETYGVSLMDVGGGSYIFSSAIVSRAARGSARQSLSSNVRKVLPVIVLGIVRLVTTSAVGYHSIESEYGRHWNFFFTLAAVRMFPFVPERALVFGVTITLAYQYILTAYGLSEWVLQAPGERNHSHANWLVRVVSMNREGICSVSGYYAIHLIGVHLGKSMSKPTSSIAPWLRRTAIMVIVFWCVALVLHRGVENISRRAANSSYVFWVVAFNLQVVIAYVAMTHMLARRLPTLIVPRLAFAVSRNQLIVFLAGNILTGIVNLSMDTIGANDAEAWAVMTVYVCTICVVALKTPSVDAVLVPVSYQHVSFHFKQSPNTAARRAMKQVKPPDPNTLRVLVATDTHLGFAERDAVRKDDAFAAFEEIFRHAREQKCDCVFMAGDVFDVNKPSRETLVRCMDVLREATRGDGAVRIEVLSDTKENFPHRVHSPDGDVRPHAGIVNYEDPHTNVELPVFSIHGNHDDPAGERNLSAMDVLASAGVVNYFGKHALAGGGTGNVDLKPVLLRKGTTKVALYGLGYIRDNRLHQMFSVKGCVRWHRPAETEDCSSSSWFNVMLIHQNRAAHSKNAISERYLPSWLDFVIWGHEHECLVEPTESTQGFHISQPGSSVVTSLIEGEAKEKKICVLEVRSDPENPNSAPYWRATPIPLLSSRPFEFEQMSLASTPELEGVDAEGMSKYLENCVRDMIARATRKHKERHAPNEVDMTDRMNLPLIRLRVDYSGGFSTINPQRFGQKFVGVVANPHDILLFHKSQRKRTKDGMDVNYEAENDELQLEEDDIADGALEDQRRIDRLVREHLGDSDGLQLLTPHDLSAALDDFVNRDEKAAISQLCSQRLKAVQTSVNADEQTDDDVDNLVNKIYEAVKEQLKKPSKHKPVMDENTELKTVVKKCGQGAAPAVTKINDELLDVEPPTQKRVPARQAISKKVEAPLGAFDRGDESDDIIEDSDDEVIPLSNPIQKPVKASRATAMASTRAKRNAVKKLTVPTDVVSDSDDSFNVEDEDIEASDDDASIALPAARGRKRPAMSTSKTQKKTKTHRPSKKAAPDDDSGDEVDDVAAPPISRRSMRGTQGTTQGTQNTWGRSRR</sequence>
<dbReference type="InterPro" id="IPR029052">
    <property type="entry name" value="Metallo-depent_PP-like"/>
</dbReference>
<feature type="compositionally biased region" description="Acidic residues" evidence="2">
    <location>
        <begin position="1190"/>
        <end position="1199"/>
    </location>
</feature>
<dbReference type="Proteomes" id="UP000195557">
    <property type="component" value="Unassembled WGS sequence"/>
</dbReference>
<keyword evidence="1" id="KW-0378">Hydrolase</keyword>